<dbReference type="GO" id="GO:0019301">
    <property type="term" value="P:rhamnose catabolic process"/>
    <property type="evidence" value="ECO:0007669"/>
    <property type="project" value="InterPro"/>
</dbReference>
<dbReference type="GO" id="GO:0006071">
    <property type="term" value="P:glycerol metabolic process"/>
    <property type="evidence" value="ECO:0007669"/>
    <property type="project" value="TreeGrafter"/>
</dbReference>
<keyword evidence="4" id="KW-0418">Kinase</keyword>
<keyword evidence="5" id="KW-0067">ATP-binding</keyword>
<dbReference type="PANTHER" id="PTHR10196:SF93">
    <property type="entry name" value="L-RHAMNULOKINASE"/>
    <property type="match status" value="1"/>
</dbReference>
<gene>
    <name evidence="10" type="ORF">KTH89_12410</name>
</gene>
<dbReference type="GO" id="GO:0004370">
    <property type="term" value="F:glycerol kinase activity"/>
    <property type="evidence" value="ECO:0007669"/>
    <property type="project" value="TreeGrafter"/>
</dbReference>
<name>A0A949NF81_9FIRM</name>
<dbReference type="Gene3D" id="3.30.420.40">
    <property type="match status" value="2"/>
</dbReference>
<sequence>MTGKNYLAMDFGASTGRGIVGSFDGKRLTLREVHRFQNYFVPVGGNYYWDAFRLFHEILLAVTKAGHAEGTAGLYSIGIDTWGTDYGLLDENGQLLGNCRCMRGADGTYVEMVNREASPEYLFERTGIQTIYGNTLFQIYERVHCQDPAIREAKHLLMLPDLLAYFLTGEKHHEYTMATTSMMYHPLQRDWDRELLRKLKLPDHIFSDILMPAQTSFPLLPQILKECDARELRYVPVGTHDTASAVAAVPLRQREAFCSSGTWSLLGVETKQPVLTREVYEANFSNEGTVDGGIRLLKNIMGMWIVQQFMKEWEQEGQALSWDEVVGQASRIEAFRSFIAVEDPVFYQAGHMIQRVQEYCRKTNQPVPVSVGELSRCVYESLAMQYRKTFETLEHILGYRLEALRIVGGGCRNKMLNQFAANALKRPVYAGPVECACVGNILVQAMENGEIGSFGQLREAAADSFPVETYEPADMDLWDEGYEKYKAVMRAGAACKDYSD</sequence>
<dbReference type="EMBL" id="JAHQCW010000019">
    <property type="protein sequence ID" value="MBU9737344.1"/>
    <property type="molecule type" value="Genomic_DNA"/>
</dbReference>
<feature type="domain" description="Carbohydrate kinase FGGY C-terminal" evidence="9">
    <location>
        <begin position="257"/>
        <end position="446"/>
    </location>
</feature>
<evidence type="ECO:0000256" key="3">
    <source>
        <dbReference type="ARBA" id="ARBA00022741"/>
    </source>
</evidence>
<dbReference type="AlphaFoldDB" id="A0A949NF81"/>
<organism evidence="10 11">
    <name type="scientific">Diplocloster agilis</name>
    <dbReference type="NCBI Taxonomy" id="2850323"/>
    <lineage>
        <taxon>Bacteria</taxon>
        <taxon>Bacillati</taxon>
        <taxon>Bacillota</taxon>
        <taxon>Clostridia</taxon>
        <taxon>Lachnospirales</taxon>
        <taxon>Lachnospiraceae</taxon>
        <taxon>Diplocloster</taxon>
    </lineage>
</organism>
<dbReference type="PANTHER" id="PTHR10196">
    <property type="entry name" value="SUGAR KINASE"/>
    <property type="match status" value="1"/>
</dbReference>
<evidence type="ECO:0000259" key="9">
    <source>
        <dbReference type="Pfam" id="PF02782"/>
    </source>
</evidence>
<dbReference type="SUPFAM" id="SSF53067">
    <property type="entry name" value="Actin-like ATPase domain"/>
    <property type="match status" value="2"/>
</dbReference>
<dbReference type="RefSeq" id="WP_238721926.1">
    <property type="nucleotide sequence ID" value="NZ_JAHQCW010000019.1"/>
</dbReference>
<evidence type="ECO:0000313" key="11">
    <source>
        <dbReference type="Proteomes" id="UP000712157"/>
    </source>
</evidence>
<dbReference type="Pfam" id="PF00370">
    <property type="entry name" value="FGGY_N"/>
    <property type="match status" value="1"/>
</dbReference>
<dbReference type="InterPro" id="IPR018484">
    <property type="entry name" value="FGGY_N"/>
</dbReference>
<comment type="similarity">
    <text evidence="1">Belongs to the FGGY kinase family.</text>
</comment>
<dbReference type="InterPro" id="IPR043129">
    <property type="entry name" value="ATPase_NBD"/>
</dbReference>
<dbReference type="InterPro" id="IPR013449">
    <property type="entry name" value="Rhamnulokinase"/>
</dbReference>
<dbReference type="GO" id="GO:0005524">
    <property type="term" value="F:ATP binding"/>
    <property type="evidence" value="ECO:0007669"/>
    <property type="project" value="UniProtKB-KW"/>
</dbReference>
<dbReference type="Proteomes" id="UP000712157">
    <property type="component" value="Unassembled WGS sequence"/>
</dbReference>
<protein>
    <submittedName>
        <fullName evidence="10">Rhamnulokinase</fullName>
    </submittedName>
</protein>
<evidence type="ECO:0000256" key="1">
    <source>
        <dbReference type="ARBA" id="ARBA00009156"/>
    </source>
</evidence>
<proteinExistence type="inferred from homology"/>
<reference evidence="10" key="1">
    <citation type="submission" date="2021-06" db="EMBL/GenBank/DDBJ databases">
        <title>Description of novel taxa of the family Lachnospiraceae.</title>
        <authorList>
            <person name="Chaplin A.V."/>
            <person name="Sokolova S.R."/>
            <person name="Pikina A.P."/>
            <person name="Korzhanova M."/>
            <person name="Belova V."/>
            <person name="Korostin D."/>
            <person name="Efimov B.A."/>
        </authorList>
    </citation>
    <scope>NUCLEOTIDE SEQUENCE</scope>
    <source>
        <strain evidence="10">ASD5720</strain>
    </source>
</reference>
<evidence type="ECO:0000256" key="6">
    <source>
        <dbReference type="ARBA" id="ARBA00023157"/>
    </source>
</evidence>
<keyword evidence="11" id="KW-1185">Reference proteome</keyword>
<evidence type="ECO:0000256" key="4">
    <source>
        <dbReference type="ARBA" id="ARBA00022777"/>
    </source>
</evidence>
<keyword evidence="3" id="KW-0547">Nucleotide-binding</keyword>
<dbReference type="InterPro" id="IPR018485">
    <property type="entry name" value="FGGY_C"/>
</dbReference>
<evidence type="ECO:0000256" key="2">
    <source>
        <dbReference type="ARBA" id="ARBA00022679"/>
    </source>
</evidence>
<comment type="caution">
    <text evidence="10">The sequence shown here is derived from an EMBL/GenBank/DDBJ whole genome shotgun (WGS) entry which is preliminary data.</text>
</comment>
<feature type="domain" description="Carbohydrate kinase FGGY N-terminal" evidence="8">
    <location>
        <begin position="6"/>
        <end position="245"/>
    </location>
</feature>
<dbReference type="CDD" id="cd07771">
    <property type="entry name" value="ASKHA_NBD_FGGY_RhaB-like"/>
    <property type="match status" value="1"/>
</dbReference>
<dbReference type="GO" id="GO:0005829">
    <property type="term" value="C:cytosol"/>
    <property type="evidence" value="ECO:0007669"/>
    <property type="project" value="TreeGrafter"/>
</dbReference>
<accession>A0A949NF81</accession>
<keyword evidence="6" id="KW-1015">Disulfide bond</keyword>
<dbReference type="Pfam" id="PF02782">
    <property type="entry name" value="FGGY_C"/>
    <property type="match status" value="1"/>
</dbReference>
<dbReference type="GO" id="GO:0008993">
    <property type="term" value="F:rhamnulokinase activity"/>
    <property type="evidence" value="ECO:0007669"/>
    <property type="project" value="InterPro"/>
</dbReference>
<evidence type="ECO:0000313" key="10">
    <source>
        <dbReference type="EMBL" id="MBU9737344.1"/>
    </source>
</evidence>
<evidence type="ECO:0000256" key="7">
    <source>
        <dbReference type="ARBA" id="ARBA00023308"/>
    </source>
</evidence>
<keyword evidence="7" id="KW-0684">Rhamnose metabolism</keyword>
<evidence type="ECO:0000256" key="5">
    <source>
        <dbReference type="ARBA" id="ARBA00022840"/>
    </source>
</evidence>
<evidence type="ECO:0000259" key="8">
    <source>
        <dbReference type="Pfam" id="PF00370"/>
    </source>
</evidence>
<keyword evidence="2" id="KW-0808">Transferase</keyword>